<evidence type="ECO:0000256" key="3">
    <source>
        <dbReference type="ARBA" id="ARBA00047960"/>
    </source>
</evidence>
<dbReference type="GO" id="GO:0004364">
    <property type="term" value="F:glutathione transferase activity"/>
    <property type="evidence" value="ECO:0000318"/>
    <property type="project" value="GO_Central"/>
</dbReference>
<dbReference type="FunFam" id="1.20.1050.10:FF:000012">
    <property type="entry name" value="Tau class glutathione S-transferase"/>
    <property type="match status" value="1"/>
</dbReference>
<feature type="domain" description="GST N-terminal" evidence="5">
    <location>
        <begin position="7"/>
        <end position="86"/>
    </location>
</feature>
<evidence type="ECO:0000256" key="4">
    <source>
        <dbReference type="RuleBase" id="RU003494"/>
    </source>
</evidence>
<organism evidence="7 8">
    <name type="scientific">Amborella trichopoda</name>
    <dbReference type="NCBI Taxonomy" id="13333"/>
    <lineage>
        <taxon>Eukaryota</taxon>
        <taxon>Viridiplantae</taxon>
        <taxon>Streptophyta</taxon>
        <taxon>Embryophyta</taxon>
        <taxon>Tracheophyta</taxon>
        <taxon>Spermatophyta</taxon>
        <taxon>Magnoliopsida</taxon>
        <taxon>Amborellales</taxon>
        <taxon>Amborellaceae</taxon>
        <taxon>Amborella</taxon>
    </lineage>
</organism>
<evidence type="ECO:0000256" key="1">
    <source>
        <dbReference type="ARBA" id="ARBA00012452"/>
    </source>
</evidence>
<dbReference type="GO" id="GO:0005737">
    <property type="term" value="C:cytoplasm"/>
    <property type="evidence" value="ECO:0000318"/>
    <property type="project" value="GO_Central"/>
</dbReference>
<dbReference type="InterPro" id="IPR004046">
    <property type="entry name" value="GST_C"/>
</dbReference>
<dbReference type="OrthoDB" id="4951845at2759"/>
<dbReference type="PANTHER" id="PTHR11260">
    <property type="entry name" value="GLUTATHIONE S-TRANSFERASE, GST, SUPERFAMILY, GST DOMAIN CONTAINING"/>
    <property type="match status" value="1"/>
</dbReference>
<dbReference type="InterPro" id="IPR036249">
    <property type="entry name" value="Thioredoxin-like_sf"/>
</dbReference>
<evidence type="ECO:0000256" key="2">
    <source>
        <dbReference type="ARBA" id="ARBA00022679"/>
    </source>
</evidence>
<dbReference type="OMA" id="IWLRTIQ"/>
<dbReference type="SFLD" id="SFLDG00358">
    <property type="entry name" value="Main_(cytGST)"/>
    <property type="match status" value="1"/>
</dbReference>
<evidence type="ECO:0000313" key="8">
    <source>
        <dbReference type="Proteomes" id="UP000017836"/>
    </source>
</evidence>
<comment type="similarity">
    <text evidence="4">Belongs to the GST superfamily.</text>
</comment>
<feature type="domain" description="GST C-terminal" evidence="6">
    <location>
        <begin position="91"/>
        <end position="215"/>
    </location>
</feature>
<dbReference type="CDD" id="cd03185">
    <property type="entry name" value="GST_C_Tau"/>
    <property type="match status" value="1"/>
</dbReference>
<dbReference type="InterPro" id="IPR040079">
    <property type="entry name" value="Glutathione_S-Trfase"/>
</dbReference>
<proteinExistence type="inferred from homology"/>
<dbReference type="Gramene" id="ERN10813">
    <property type="protein sequence ID" value="ERN10813"/>
    <property type="gene ID" value="AMTR_s00027p00233060"/>
</dbReference>
<dbReference type="KEGG" id="atr:18438995"/>
<dbReference type="Pfam" id="PF02798">
    <property type="entry name" value="GST_N"/>
    <property type="match status" value="1"/>
</dbReference>
<dbReference type="Proteomes" id="UP000017836">
    <property type="component" value="Unassembled WGS sequence"/>
</dbReference>
<dbReference type="AlphaFoldDB" id="W1PS01"/>
<dbReference type="PANTHER" id="PTHR11260:SF676">
    <property type="entry name" value="GLUTATHIONE S-TRANSFERASE U8"/>
    <property type="match status" value="1"/>
</dbReference>
<dbReference type="PROSITE" id="PS50404">
    <property type="entry name" value="GST_NTER"/>
    <property type="match status" value="1"/>
</dbReference>
<dbReference type="HOGENOM" id="CLU_011226_18_1_1"/>
<dbReference type="Pfam" id="PF00043">
    <property type="entry name" value="GST_C"/>
    <property type="match status" value="1"/>
</dbReference>
<sequence>MASDDDQKVRVLGVWNSPFSAMVKLALKLKGVQYEYIEEDLQNKGPLLLESNPVHKKIPVLIHGRKPVAESVVILEYINETWPENPLLPNDPYERAQARFWAKFIEEKCGRAIWTAYGTQGEEKEKAIKDAEEGLKILEEGLKGKFFNGETIGFLDIVACGIAFWLPVLEEAADIKFFDPEKLPRLRCWTEEYTKVELVKEAFPPRDKLLPAFKAYRDQMFGPKDSST</sequence>
<name>W1PS01_AMBTC</name>
<dbReference type="CDD" id="cd03058">
    <property type="entry name" value="GST_N_Tau"/>
    <property type="match status" value="1"/>
</dbReference>
<comment type="catalytic activity">
    <reaction evidence="3">
        <text>RX + glutathione = an S-substituted glutathione + a halide anion + H(+)</text>
        <dbReference type="Rhea" id="RHEA:16437"/>
        <dbReference type="ChEBI" id="CHEBI:15378"/>
        <dbReference type="ChEBI" id="CHEBI:16042"/>
        <dbReference type="ChEBI" id="CHEBI:17792"/>
        <dbReference type="ChEBI" id="CHEBI:57925"/>
        <dbReference type="ChEBI" id="CHEBI:90779"/>
        <dbReference type="EC" id="2.5.1.18"/>
    </reaction>
</comment>
<dbReference type="STRING" id="13333.W1PS01"/>
<dbReference type="InterPro" id="IPR045074">
    <property type="entry name" value="GST_C_Tau"/>
</dbReference>
<gene>
    <name evidence="7" type="ORF">AMTR_s00027p00233060</name>
</gene>
<dbReference type="Gene3D" id="1.20.1050.10">
    <property type="match status" value="1"/>
</dbReference>
<evidence type="ECO:0000259" key="5">
    <source>
        <dbReference type="PROSITE" id="PS50404"/>
    </source>
</evidence>
<dbReference type="InterPro" id="IPR045073">
    <property type="entry name" value="Omega/Tau-like"/>
</dbReference>
<protein>
    <recommendedName>
        <fullName evidence="1">glutathione transferase</fullName>
        <ecNumber evidence="1">2.5.1.18</ecNumber>
    </recommendedName>
</protein>
<keyword evidence="2" id="KW-0808">Transferase</keyword>
<dbReference type="eggNOG" id="KOG0406">
    <property type="taxonomic scope" value="Eukaryota"/>
</dbReference>
<dbReference type="SUPFAM" id="SSF52833">
    <property type="entry name" value="Thioredoxin-like"/>
    <property type="match status" value="1"/>
</dbReference>
<dbReference type="PROSITE" id="PS50405">
    <property type="entry name" value="GST_CTER"/>
    <property type="match status" value="1"/>
</dbReference>
<dbReference type="EMBL" id="KI392798">
    <property type="protein sequence ID" value="ERN10813.1"/>
    <property type="molecule type" value="Genomic_DNA"/>
</dbReference>
<dbReference type="SFLD" id="SFLDG01152">
    <property type="entry name" value="Main.3:_Omega-_and_Tau-like"/>
    <property type="match status" value="1"/>
</dbReference>
<dbReference type="SFLD" id="SFLDS00019">
    <property type="entry name" value="Glutathione_Transferase_(cytos"/>
    <property type="match status" value="1"/>
</dbReference>
<evidence type="ECO:0000313" key="7">
    <source>
        <dbReference type="EMBL" id="ERN10813.1"/>
    </source>
</evidence>
<dbReference type="InterPro" id="IPR036282">
    <property type="entry name" value="Glutathione-S-Trfase_C_sf"/>
</dbReference>
<accession>W1PS01</accession>
<dbReference type="Gene3D" id="3.40.30.10">
    <property type="entry name" value="Glutaredoxin"/>
    <property type="match status" value="1"/>
</dbReference>
<dbReference type="SUPFAM" id="SSF47616">
    <property type="entry name" value="GST C-terminal domain-like"/>
    <property type="match status" value="1"/>
</dbReference>
<dbReference type="InterPro" id="IPR004045">
    <property type="entry name" value="Glutathione_S-Trfase_N"/>
</dbReference>
<dbReference type="EC" id="2.5.1.18" evidence="1"/>
<reference evidence="8" key="1">
    <citation type="journal article" date="2013" name="Science">
        <title>The Amborella genome and the evolution of flowering plants.</title>
        <authorList>
            <consortium name="Amborella Genome Project"/>
        </authorList>
    </citation>
    <scope>NUCLEOTIDE SEQUENCE [LARGE SCALE GENOMIC DNA]</scope>
</reference>
<evidence type="ECO:0000259" key="6">
    <source>
        <dbReference type="PROSITE" id="PS50405"/>
    </source>
</evidence>
<dbReference type="FunFam" id="3.40.30.10:FF:000014">
    <property type="entry name" value="Tau class glutathione S-transferase"/>
    <property type="match status" value="1"/>
</dbReference>
<dbReference type="InterPro" id="IPR010987">
    <property type="entry name" value="Glutathione-S-Trfase_C-like"/>
</dbReference>
<dbReference type="GO" id="GO:0006749">
    <property type="term" value="P:glutathione metabolic process"/>
    <property type="evidence" value="ECO:0000318"/>
    <property type="project" value="GO_Central"/>
</dbReference>
<keyword evidence="8" id="KW-1185">Reference proteome</keyword>